<dbReference type="RefSeq" id="XP_030891114.1">
    <property type="nucleotide sequence ID" value="XM_031035254.1"/>
</dbReference>
<evidence type="ECO:0000313" key="3">
    <source>
        <dbReference type="RefSeq" id="XP_030891114.1"/>
    </source>
</evidence>
<dbReference type="Proteomes" id="UP000245341">
    <property type="component" value="Unplaced"/>
</dbReference>
<keyword evidence="3" id="KW-0378">Hydrolase</keyword>
<organism evidence="2 3">
    <name type="scientific">Leptonychotes weddellii</name>
    <name type="common">Weddell seal</name>
    <name type="synonym">Otaria weddellii</name>
    <dbReference type="NCBI Taxonomy" id="9713"/>
    <lineage>
        <taxon>Eukaryota</taxon>
        <taxon>Metazoa</taxon>
        <taxon>Chordata</taxon>
        <taxon>Craniata</taxon>
        <taxon>Vertebrata</taxon>
        <taxon>Euteleostomi</taxon>
        <taxon>Mammalia</taxon>
        <taxon>Eutheria</taxon>
        <taxon>Laurasiatheria</taxon>
        <taxon>Carnivora</taxon>
        <taxon>Caniformia</taxon>
        <taxon>Pinnipedia</taxon>
        <taxon>Phocidae</taxon>
        <taxon>Monachinae</taxon>
        <taxon>Lobodontini</taxon>
        <taxon>Leptonychotes</taxon>
    </lineage>
</organism>
<feature type="region of interest" description="Disordered" evidence="1">
    <location>
        <begin position="86"/>
        <end position="117"/>
    </location>
</feature>
<dbReference type="AlphaFoldDB" id="A0A7F8RD75"/>
<reference evidence="3" key="1">
    <citation type="submission" date="2025-08" db="UniProtKB">
        <authorList>
            <consortium name="RefSeq"/>
        </authorList>
    </citation>
    <scope>IDENTIFICATION</scope>
    <source>
        <tissue evidence="3">Liver</tissue>
    </source>
</reference>
<keyword evidence="2" id="KW-1185">Reference proteome</keyword>
<dbReference type="KEGG" id="lww:102729856"/>
<name>A0A7F8RD75_LEPWE</name>
<evidence type="ECO:0000313" key="2">
    <source>
        <dbReference type="Proteomes" id="UP000245341"/>
    </source>
</evidence>
<gene>
    <name evidence="3" type="primary">LOC102729856</name>
</gene>
<feature type="region of interest" description="Disordered" evidence="1">
    <location>
        <begin position="30"/>
        <end position="51"/>
    </location>
</feature>
<keyword evidence="3" id="KW-0547">Nucleotide-binding</keyword>
<sequence>MSHLPMKLLRKKIEKRNLKLRQRNLKLQEASDVSLSETQNGHVSEETVGGGKVKKSLKQSVNVGSLEAQNGEIAKETVETVQVKKKKKKSTIVINGEAATQPPNSESKKKKKKKRKMVDAAGPGKYFSFFELQAFKQFSQFHLLSFITVFIQHARIPILISVPKNNLVAKRSRVGAGV</sequence>
<keyword evidence="3" id="KW-0067">ATP-binding</keyword>
<dbReference type="OrthoDB" id="10611810at2759"/>
<evidence type="ECO:0000256" key="1">
    <source>
        <dbReference type="SAM" id="MobiDB-lite"/>
    </source>
</evidence>
<proteinExistence type="predicted"/>
<protein>
    <submittedName>
        <fullName evidence="3">ATP-dependent RNA helicase DDX18</fullName>
    </submittedName>
</protein>
<dbReference type="GO" id="GO:0004386">
    <property type="term" value="F:helicase activity"/>
    <property type="evidence" value="ECO:0007669"/>
    <property type="project" value="UniProtKB-KW"/>
</dbReference>
<dbReference type="GeneID" id="102729856"/>
<keyword evidence="3" id="KW-0347">Helicase</keyword>
<accession>A0A7F8RD75</accession>
<feature type="compositionally biased region" description="Polar residues" evidence="1">
    <location>
        <begin position="31"/>
        <end position="42"/>
    </location>
</feature>